<dbReference type="EMBL" id="CP013023">
    <property type="protein sequence ID" value="ANF98525.1"/>
    <property type="molecule type" value="Genomic_DNA"/>
</dbReference>
<keyword evidence="1" id="KW-1133">Transmembrane helix</keyword>
<name>A0A172ZLJ7_9BACL</name>
<keyword evidence="1" id="KW-0812">Transmembrane</keyword>
<accession>A0A172ZLJ7</accession>
<evidence type="ECO:0000256" key="1">
    <source>
        <dbReference type="SAM" id="Phobius"/>
    </source>
</evidence>
<evidence type="ECO:0000313" key="3">
    <source>
        <dbReference type="Proteomes" id="UP000078148"/>
    </source>
</evidence>
<dbReference type="STRING" id="1616788.AR543_22690"/>
<evidence type="ECO:0008006" key="4">
    <source>
        <dbReference type="Google" id="ProtNLM"/>
    </source>
</evidence>
<keyword evidence="1" id="KW-0472">Membrane</keyword>
<dbReference type="OrthoDB" id="2629325at2"/>
<feature type="transmembrane region" description="Helical" evidence="1">
    <location>
        <begin position="51"/>
        <end position="72"/>
    </location>
</feature>
<gene>
    <name evidence="2" type="ORF">AR543_22690</name>
</gene>
<dbReference type="RefSeq" id="WP_060536556.1">
    <property type="nucleotide sequence ID" value="NZ_CP013023.1"/>
</dbReference>
<proteinExistence type="predicted"/>
<dbReference type="AlphaFoldDB" id="A0A172ZLJ7"/>
<keyword evidence="3" id="KW-1185">Reference proteome</keyword>
<reference evidence="3" key="1">
    <citation type="submission" date="2015-10" db="EMBL/GenBank/DDBJ databases">
        <title>Genome of Paenibacillus bovis sp. nov.</title>
        <authorList>
            <person name="Wu Z."/>
            <person name="Gao C."/>
            <person name="Liu Z."/>
            <person name="Zheng H."/>
        </authorList>
    </citation>
    <scope>NUCLEOTIDE SEQUENCE [LARGE SCALE GENOMIC DNA]</scope>
    <source>
        <strain evidence="3">BD3526</strain>
    </source>
</reference>
<dbReference type="KEGG" id="pbv:AR543_22690"/>
<dbReference type="InterPro" id="IPR032820">
    <property type="entry name" value="ATPase_put"/>
</dbReference>
<protein>
    <recommendedName>
        <fullName evidence="4">ATPase F0F1</fullName>
    </recommendedName>
</protein>
<reference evidence="2 3" key="2">
    <citation type="journal article" date="2016" name="Int. J. Syst. Evol. Microbiol.">
        <title>Paenibacillus bovis sp. nov., isolated from raw yak (Bos grunniens) milk.</title>
        <authorList>
            <person name="Gao C."/>
            <person name="Han J."/>
            <person name="Liu Z."/>
            <person name="Xu X."/>
            <person name="Hang F."/>
            <person name="Wu Z."/>
        </authorList>
    </citation>
    <scope>NUCLEOTIDE SEQUENCE [LARGE SCALE GENOMIC DNA]</scope>
    <source>
        <strain evidence="2 3">BD3526</strain>
    </source>
</reference>
<organism evidence="2 3">
    <name type="scientific">Paenibacillus bovis</name>
    <dbReference type="NCBI Taxonomy" id="1616788"/>
    <lineage>
        <taxon>Bacteria</taxon>
        <taxon>Bacillati</taxon>
        <taxon>Bacillota</taxon>
        <taxon>Bacilli</taxon>
        <taxon>Bacillales</taxon>
        <taxon>Paenibacillaceae</taxon>
        <taxon>Paenibacillus</taxon>
    </lineage>
</organism>
<feature type="transmembrane region" description="Helical" evidence="1">
    <location>
        <begin position="17"/>
        <end position="39"/>
    </location>
</feature>
<sequence length="81" mass="8497">MTQEPQSNKPDSSPWKAVGLVSAIGVDLALCTLAGFWFGSWLDGMWNHSGLGIGLGVLAGLVAGMVSIVIIIQKITGERND</sequence>
<dbReference type="Pfam" id="PF09527">
    <property type="entry name" value="ATPase_gene1"/>
    <property type="match status" value="1"/>
</dbReference>
<dbReference type="Proteomes" id="UP000078148">
    <property type="component" value="Chromosome"/>
</dbReference>
<evidence type="ECO:0000313" key="2">
    <source>
        <dbReference type="EMBL" id="ANF98525.1"/>
    </source>
</evidence>